<dbReference type="Proteomes" id="UP001066276">
    <property type="component" value="Chromosome 4_1"/>
</dbReference>
<sequence length="120" mass="13154">MNKQVTRSSFDLDTKRLHASPMTEAMDASYTPAKAHSNFYHSLSGHARSKILYMQLFALPISDFDPPGPAGWSLFYEAYATTTKNPGFTCCAAVLNWLGNDAACFFHCFGPKASGTAQSF</sequence>
<evidence type="ECO:0000313" key="1">
    <source>
        <dbReference type="EMBL" id="KAJ1169408.1"/>
    </source>
</evidence>
<protein>
    <submittedName>
        <fullName evidence="1">Uncharacterized protein</fullName>
    </submittedName>
</protein>
<reference evidence="1" key="1">
    <citation type="journal article" date="2022" name="bioRxiv">
        <title>Sequencing and chromosome-scale assembly of the giantPleurodeles waltlgenome.</title>
        <authorList>
            <person name="Brown T."/>
            <person name="Elewa A."/>
            <person name="Iarovenko S."/>
            <person name="Subramanian E."/>
            <person name="Araus A.J."/>
            <person name="Petzold A."/>
            <person name="Susuki M."/>
            <person name="Suzuki K.-i.T."/>
            <person name="Hayashi T."/>
            <person name="Toyoda A."/>
            <person name="Oliveira C."/>
            <person name="Osipova E."/>
            <person name="Leigh N.D."/>
            <person name="Simon A."/>
            <person name="Yun M.H."/>
        </authorList>
    </citation>
    <scope>NUCLEOTIDE SEQUENCE</scope>
    <source>
        <strain evidence="1">20211129_DDA</strain>
        <tissue evidence="1">Liver</tissue>
    </source>
</reference>
<evidence type="ECO:0000313" key="2">
    <source>
        <dbReference type="Proteomes" id="UP001066276"/>
    </source>
</evidence>
<dbReference type="EMBL" id="JANPWB010000007">
    <property type="protein sequence ID" value="KAJ1169408.1"/>
    <property type="molecule type" value="Genomic_DNA"/>
</dbReference>
<dbReference type="AlphaFoldDB" id="A0AAV7SZ35"/>
<accession>A0AAV7SZ35</accession>
<organism evidence="1 2">
    <name type="scientific">Pleurodeles waltl</name>
    <name type="common">Iberian ribbed newt</name>
    <dbReference type="NCBI Taxonomy" id="8319"/>
    <lineage>
        <taxon>Eukaryota</taxon>
        <taxon>Metazoa</taxon>
        <taxon>Chordata</taxon>
        <taxon>Craniata</taxon>
        <taxon>Vertebrata</taxon>
        <taxon>Euteleostomi</taxon>
        <taxon>Amphibia</taxon>
        <taxon>Batrachia</taxon>
        <taxon>Caudata</taxon>
        <taxon>Salamandroidea</taxon>
        <taxon>Salamandridae</taxon>
        <taxon>Pleurodelinae</taxon>
        <taxon>Pleurodeles</taxon>
    </lineage>
</organism>
<gene>
    <name evidence="1" type="ORF">NDU88_001301</name>
</gene>
<name>A0AAV7SZ35_PLEWA</name>
<keyword evidence="2" id="KW-1185">Reference proteome</keyword>
<comment type="caution">
    <text evidence="1">The sequence shown here is derived from an EMBL/GenBank/DDBJ whole genome shotgun (WGS) entry which is preliminary data.</text>
</comment>
<proteinExistence type="predicted"/>